<dbReference type="OrthoDB" id="655030at2759"/>
<accession>A0A545VRK2</accession>
<feature type="compositionally biased region" description="Acidic residues" evidence="5">
    <location>
        <begin position="358"/>
        <end position="368"/>
    </location>
</feature>
<dbReference type="Pfam" id="PF01494">
    <property type="entry name" value="FAD_binding_3"/>
    <property type="match status" value="2"/>
</dbReference>
<dbReference type="EMBL" id="SPUK01000015">
    <property type="protein sequence ID" value="TQV92468.1"/>
    <property type="molecule type" value="Genomic_DNA"/>
</dbReference>
<protein>
    <submittedName>
        <fullName evidence="7">Salicylate hydroxylase</fullName>
    </submittedName>
</protein>
<comment type="caution">
    <text evidence="7">The sequence shown here is derived from an EMBL/GenBank/DDBJ whole genome shotgun (WGS) entry which is preliminary data.</text>
</comment>
<evidence type="ECO:0000313" key="8">
    <source>
        <dbReference type="Proteomes" id="UP000315783"/>
    </source>
</evidence>
<evidence type="ECO:0000256" key="5">
    <source>
        <dbReference type="SAM" id="MobiDB-lite"/>
    </source>
</evidence>
<dbReference type="PANTHER" id="PTHR46972">
    <property type="entry name" value="MONOOXYGENASE ASQM-RELATED"/>
    <property type="match status" value="1"/>
</dbReference>
<sequence length="506" mass="53502">MAHNLANKALRVSSSAISRPSRRLPCSTRLLSSPSSPSSPSVVTATSPPSIAIVGGGPAGLTLAALLHRRRVPFTVFELRPRPTAAAWARPSGMLDLHEPDGLRAIRACGLYDQFLPLTGECSEEFVLADKSGARVPIKSADGSTTATTEDERLKEAKVPATAARPEISRNNLAQLLLTRIPPESVRWGHKLRAATYSNAGGVTTLDFGDAGGVTTLDFGDAGGTHEFDLVVGADGAWSRVRTLVTPARPRYGNAQVVTATIRHLSTRYPHLAALVGTGSFSALGDRHAVVSQRGPHDSARVYVWLTTTDEKLGATAGLAARPPTAARELLLDSARFLGAFGPRVKDLVATALAEQQRDDELEQEEKEEGSGDGTTKGLDIRPLYALPYGTSWAHKKGVALIGDAAHVMLPNGEGVNQAMLDATLLADAIVGAYDESVAGAGASGAGDGRARFGDVLAPRVEAFEREMTQRAVRVGEETEQLLGMMLGPDAAETMAKFFLEHQGQQ</sequence>
<feature type="region of interest" description="Disordered" evidence="5">
    <location>
        <begin position="356"/>
        <end position="377"/>
    </location>
</feature>
<dbReference type="GO" id="GO:0004497">
    <property type="term" value="F:monooxygenase activity"/>
    <property type="evidence" value="ECO:0007669"/>
    <property type="project" value="UniProtKB-KW"/>
</dbReference>
<evidence type="ECO:0000256" key="3">
    <source>
        <dbReference type="ARBA" id="ARBA00023002"/>
    </source>
</evidence>
<feature type="domain" description="FAD-binding" evidence="6">
    <location>
        <begin position="395"/>
        <end position="435"/>
    </location>
</feature>
<keyword evidence="1" id="KW-0285">Flavoprotein</keyword>
<name>A0A545VRK2_9HYPO</name>
<keyword evidence="4" id="KW-0503">Monooxygenase</keyword>
<dbReference type="Gene3D" id="3.50.50.60">
    <property type="entry name" value="FAD/NAD(P)-binding domain"/>
    <property type="match status" value="1"/>
</dbReference>
<feature type="region of interest" description="Disordered" evidence="5">
    <location>
        <begin position="20"/>
        <end position="46"/>
    </location>
</feature>
<dbReference type="InterPro" id="IPR002938">
    <property type="entry name" value="FAD-bd"/>
</dbReference>
<gene>
    <name evidence="7" type="ORF">IF1G_08986</name>
</gene>
<evidence type="ECO:0000313" key="7">
    <source>
        <dbReference type="EMBL" id="TQV92468.1"/>
    </source>
</evidence>
<organism evidence="7 8">
    <name type="scientific">Cordyceps javanica</name>
    <dbReference type="NCBI Taxonomy" id="43265"/>
    <lineage>
        <taxon>Eukaryota</taxon>
        <taxon>Fungi</taxon>
        <taxon>Dikarya</taxon>
        <taxon>Ascomycota</taxon>
        <taxon>Pezizomycotina</taxon>
        <taxon>Sordariomycetes</taxon>
        <taxon>Hypocreomycetidae</taxon>
        <taxon>Hypocreales</taxon>
        <taxon>Cordycipitaceae</taxon>
        <taxon>Cordyceps</taxon>
    </lineage>
</organism>
<proteinExistence type="predicted"/>
<dbReference type="PANTHER" id="PTHR46972:SF1">
    <property type="entry name" value="FAD DEPENDENT OXIDOREDUCTASE DOMAIN-CONTAINING PROTEIN"/>
    <property type="match status" value="1"/>
</dbReference>
<dbReference type="AlphaFoldDB" id="A0A545VRK2"/>
<evidence type="ECO:0000259" key="6">
    <source>
        <dbReference type="Pfam" id="PF01494"/>
    </source>
</evidence>
<evidence type="ECO:0000256" key="4">
    <source>
        <dbReference type="ARBA" id="ARBA00023033"/>
    </source>
</evidence>
<dbReference type="Proteomes" id="UP000315783">
    <property type="component" value="Unassembled WGS sequence"/>
</dbReference>
<evidence type="ECO:0000256" key="1">
    <source>
        <dbReference type="ARBA" id="ARBA00022630"/>
    </source>
</evidence>
<dbReference type="STRING" id="43265.A0A545VRK2"/>
<keyword evidence="3" id="KW-0560">Oxidoreductase</keyword>
<feature type="compositionally biased region" description="Low complexity" evidence="5">
    <location>
        <begin position="23"/>
        <end position="46"/>
    </location>
</feature>
<keyword evidence="8" id="KW-1185">Reference proteome</keyword>
<dbReference type="InterPro" id="IPR036188">
    <property type="entry name" value="FAD/NAD-bd_sf"/>
</dbReference>
<reference evidence="7 8" key="1">
    <citation type="journal article" date="2019" name="Appl. Microbiol. Biotechnol.">
        <title>Genome sequence of Isaria javanica and comparative genome analysis insights into family S53 peptidase evolution in fungal entomopathogens.</title>
        <authorList>
            <person name="Lin R."/>
            <person name="Zhang X."/>
            <person name="Xin B."/>
            <person name="Zou M."/>
            <person name="Gao Y."/>
            <person name="Qin F."/>
            <person name="Hu Q."/>
            <person name="Xie B."/>
            <person name="Cheng X."/>
        </authorList>
    </citation>
    <scope>NUCLEOTIDE SEQUENCE [LARGE SCALE GENOMIC DNA]</scope>
    <source>
        <strain evidence="7 8">IJ1G</strain>
    </source>
</reference>
<feature type="domain" description="FAD-binding" evidence="6">
    <location>
        <begin position="51"/>
        <end position="311"/>
    </location>
</feature>
<dbReference type="PRINTS" id="PR00420">
    <property type="entry name" value="RNGMNOXGNASE"/>
</dbReference>
<dbReference type="GO" id="GO:0071949">
    <property type="term" value="F:FAD binding"/>
    <property type="evidence" value="ECO:0007669"/>
    <property type="project" value="InterPro"/>
</dbReference>
<dbReference type="SUPFAM" id="SSF51905">
    <property type="entry name" value="FAD/NAD(P)-binding domain"/>
    <property type="match status" value="1"/>
</dbReference>
<keyword evidence="2" id="KW-0274">FAD</keyword>
<evidence type="ECO:0000256" key="2">
    <source>
        <dbReference type="ARBA" id="ARBA00022827"/>
    </source>
</evidence>